<comment type="caution">
    <text evidence="1">The sequence shown here is derived from an EMBL/GenBank/DDBJ whole genome shotgun (WGS) entry which is preliminary data.</text>
</comment>
<evidence type="ECO:0000313" key="1">
    <source>
        <dbReference type="EMBL" id="MBW4434068.1"/>
    </source>
</evidence>
<evidence type="ECO:0000313" key="2">
    <source>
        <dbReference type="Proteomes" id="UP000813215"/>
    </source>
</evidence>
<reference evidence="1" key="2">
    <citation type="journal article" date="2022" name="Microbiol. Resour. Announc.">
        <title>Metagenome Sequencing to Explore Phylogenomics of Terrestrial Cyanobacteria.</title>
        <authorList>
            <person name="Ward R.D."/>
            <person name="Stajich J.E."/>
            <person name="Johansen J.R."/>
            <person name="Huntemann M."/>
            <person name="Clum A."/>
            <person name="Foster B."/>
            <person name="Foster B."/>
            <person name="Roux S."/>
            <person name="Palaniappan K."/>
            <person name="Varghese N."/>
            <person name="Mukherjee S."/>
            <person name="Reddy T.B.K."/>
            <person name="Daum C."/>
            <person name="Copeland A."/>
            <person name="Chen I.A."/>
            <person name="Ivanova N.N."/>
            <person name="Kyrpides N.C."/>
            <person name="Shapiro N."/>
            <person name="Eloe-Fadrosh E.A."/>
            <person name="Pietrasiak N."/>
        </authorList>
    </citation>
    <scope>NUCLEOTIDE SEQUENCE</scope>
    <source>
        <strain evidence="1">HA4357-MV3</strain>
    </source>
</reference>
<dbReference type="AlphaFoldDB" id="A0A9E3LUX8"/>
<name>A0A9E3LUX8_9NOST</name>
<proteinExistence type="predicted"/>
<dbReference type="EMBL" id="JAHHHW010000119">
    <property type="protein sequence ID" value="MBW4434068.1"/>
    <property type="molecule type" value="Genomic_DNA"/>
</dbReference>
<sequence>MVTMDGNKFVHLTPEHALCQLSAYVEIINSRFDHESTARSLKQRICL</sequence>
<dbReference type="Proteomes" id="UP000813215">
    <property type="component" value="Unassembled WGS sequence"/>
</dbReference>
<gene>
    <name evidence="1" type="ORF">KME28_20725</name>
</gene>
<accession>A0A9E3LUX8</accession>
<reference evidence="1" key="1">
    <citation type="submission" date="2021-05" db="EMBL/GenBank/DDBJ databases">
        <authorList>
            <person name="Pietrasiak N."/>
            <person name="Ward R."/>
            <person name="Stajich J.E."/>
            <person name="Kurbessoian T."/>
        </authorList>
    </citation>
    <scope>NUCLEOTIDE SEQUENCE</scope>
    <source>
        <strain evidence="1">HA4357-MV3</strain>
    </source>
</reference>
<protein>
    <submittedName>
        <fullName evidence="1">Uncharacterized protein</fullName>
    </submittedName>
</protein>
<organism evidence="1 2">
    <name type="scientific">Pelatocladus maniniholoensis HA4357-MV3</name>
    <dbReference type="NCBI Taxonomy" id="1117104"/>
    <lineage>
        <taxon>Bacteria</taxon>
        <taxon>Bacillati</taxon>
        <taxon>Cyanobacteriota</taxon>
        <taxon>Cyanophyceae</taxon>
        <taxon>Nostocales</taxon>
        <taxon>Nostocaceae</taxon>
        <taxon>Pelatocladus</taxon>
    </lineage>
</organism>